<dbReference type="Proteomes" id="UP000176087">
    <property type="component" value="Unassembled WGS sequence"/>
</dbReference>
<dbReference type="Gene3D" id="2.50.20.20">
    <property type="match status" value="1"/>
</dbReference>
<evidence type="ECO:0008006" key="4">
    <source>
        <dbReference type="Google" id="ProtNLM"/>
    </source>
</evidence>
<sequence>MVLKGAVCVGLTVALAACGAGDPDAGTNGVGKLSASKIEKKARAAAEQADSVKLSGTVVSKGQTYRLDMRLQRDGAMGKVATKGGSTFWLLRMGKHLYLKADAGFWARQEKGGKQPSRSDVQAAGKLDGKYVKVPPEDPAYKQLSGFADMRVLLEGLLVMNGKRETGERSEVGGVKTVRVQGGSGSVVDVSLLGTPYPLRIQRAGGAGTLELDDWNKEFELEAPAKQQVVDYGKKIVANKG</sequence>
<organism evidence="2 3">
    <name type="scientific">Streptomyces abyssalis</name>
    <dbReference type="NCBI Taxonomy" id="933944"/>
    <lineage>
        <taxon>Bacteria</taxon>
        <taxon>Bacillati</taxon>
        <taxon>Actinomycetota</taxon>
        <taxon>Actinomycetes</taxon>
        <taxon>Kitasatosporales</taxon>
        <taxon>Streptomycetaceae</taxon>
        <taxon>Streptomyces</taxon>
    </lineage>
</organism>
<feature type="signal peptide" evidence="1">
    <location>
        <begin position="1"/>
        <end position="19"/>
    </location>
</feature>
<comment type="caution">
    <text evidence="2">The sequence shown here is derived from an EMBL/GenBank/DDBJ whole genome shotgun (WGS) entry which is preliminary data.</text>
</comment>
<reference evidence="2 3" key="1">
    <citation type="journal article" date="2016" name="Front. Microbiol.">
        <title>Comparative Genomics Analysis of Streptomyces Species Reveals Their Adaptation to the Marine Environment and Their Diversity at the Genomic Level.</title>
        <authorList>
            <person name="Tian X."/>
            <person name="Zhang Z."/>
            <person name="Yang T."/>
            <person name="Chen M."/>
            <person name="Li J."/>
            <person name="Chen F."/>
            <person name="Yang J."/>
            <person name="Li W."/>
            <person name="Zhang B."/>
            <person name="Zhang Z."/>
            <person name="Wu J."/>
            <person name="Zhang C."/>
            <person name="Long L."/>
            <person name="Xiao J."/>
        </authorList>
    </citation>
    <scope>NUCLEOTIDE SEQUENCE [LARGE SCALE GENOMIC DNA]</scope>
    <source>
        <strain evidence="2 3">SCSIO 10390</strain>
    </source>
</reference>
<evidence type="ECO:0000256" key="1">
    <source>
        <dbReference type="SAM" id="SignalP"/>
    </source>
</evidence>
<dbReference type="AlphaFoldDB" id="A0A1E7JGC0"/>
<dbReference type="PROSITE" id="PS51257">
    <property type="entry name" value="PROKAR_LIPOPROTEIN"/>
    <property type="match status" value="1"/>
</dbReference>
<evidence type="ECO:0000313" key="2">
    <source>
        <dbReference type="EMBL" id="OEU85502.1"/>
    </source>
</evidence>
<protein>
    <recommendedName>
        <fullName evidence="4">Lipoprotein</fullName>
    </recommendedName>
</protein>
<feature type="chain" id="PRO_5038336938" description="Lipoprotein" evidence="1">
    <location>
        <begin position="20"/>
        <end position="241"/>
    </location>
</feature>
<dbReference type="PATRIC" id="fig|933944.5.peg.4649"/>
<name>A0A1E7JGC0_9ACTN</name>
<keyword evidence="1" id="KW-0732">Signal</keyword>
<dbReference type="EMBL" id="LJGT01000041">
    <property type="protein sequence ID" value="OEU85502.1"/>
    <property type="molecule type" value="Genomic_DNA"/>
</dbReference>
<proteinExistence type="predicted"/>
<keyword evidence="3" id="KW-1185">Reference proteome</keyword>
<evidence type="ECO:0000313" key="3">
    <source>
        <dbReference type="Proteomes" id="UP000176087"/>
    </source>
</evidence>
<gene>
    <name evidence="2" type="ORF">AN215_23590</name>
</gene>
<dbReference type="STRING" id="933944.AN215_23590"/>
<dbReference type="RefSeq" id="WP_070011102.1">
    <property type="nucleotide sequence ID" value="NZ_LJGS01000039.1"/>
</dbReference>
<accession>A0A1E7JGC0</accession>